<dbReference type="Pfam" id="PF01568">
    <property type="entry name" value="Molydop_binding"/>
    <property type="match status" value="1"/>
</dbReference>
<dbReference type="SMART" id="SM00926">
    <property type="entry name" value="Molybdop_Fe4S4"/>
    <property type="match status" value="1"/>
</dbReference>
<evidence type="ECO:0000313" key="14">
    <source>
        <dbReference type="Proteomes" id="UP000690515"/>
    </source>
</evidence>
<dbReference type="PIRSF" id="PIRSF036643">
    <property type="entry name" value="FDH_alpha"/>
    <property type="match status" value="1"/>
</dbReference>
<dbReference type="InterPro" id="IPR041854">
    <property type="entry name" value="BFD-like_2Fe2S-bd_dom_sf"/>
</dbReference>
<proteinExistence type="inferred from homology"/>
<evidence type="ECO:0000259" key="12">
    <source>
        <dbReference type="PROSITE" id="PS51669"/>
    </source>
</evidence>
<dbReference type="EMBL" id="JAGSOY010000057">
    <property type="protein sequence ID" value="MBU2713008.1"/>
    <property type="molecule type" value="Genomic_DNA"/>
</dbReference>
<dbReference type="InterPro" id="IPR006657">
    <property type="entry name" value="MoPterin_dinucl-bd_dom"/>
</dbReference>
<dbReference type="Pfam" id="PF04324">
    <property type="entry name" value="Fer2_BFD"/>
    <property type="match status" value="1"/>
</dbReference>
<dbReference type="PROSITE" id="PS00551">
    <property type="entry name" value="MOLYBDOPTERIN_PROK_1"/>
    <property type="match status" value="1"/>
</dbReference>
<keyword evidence="4" id="KW-0004">4Fe-4S</keyword>
<dbReference type="Gene3D" id="2.40.40.20">
    <property type="match status" value="1"/>
</dbReference>
<dbReference type="Proteomes" id="UP000690515">
    <property type="component" value="Unassembled WGS sequence"/>
</dbReference>
<evidence type="ECO:0000256" key="5">
    <source>
        <dbReference type="ARBA" id="ARBA00022505"/>
    </source>
</evidence>
<dbReference type="InterPro" id="IPR009010">
    <property type="entry name" value="Asp_de-COase-like_dom_sf"/>
</dbReference>
<organism evidence="13 14">
    <name type="scientific">Zooshikella harenae</name>
    <dbReference type="NCBI Taxonomy" id="2827238"/>
    <lineage>
        <taxon>Bacteria</taxon>
        <taxon>Pseudomonadati</taxon>
        <taxon>Pseudomonadota</taxon>
        <taxon>Gammaproteobacteria</taxon>
        <taxon>Oceanospirillales</taxon>
        <taxon>Zooshikellaceae</taxon>
        <taxon>Zooshikella</taxon>
    </lineage>
</organism>
<comment type="caution">
    <text evidence="13">The sequence shown here is derived from an EMBL/GenBank/DDBJ whole genome shotgun (WGS) entry which is preliminary data.</text>
</comment>
<keyword evidence="14" id="KW-1185">Reference proteome</keyword>
<evidence type="ECO:0000256" key="4">
    <source>
        <dbReference type="ARBA" id="ARBA00022485"/>
    </source>
</evidence>
<evidence type="ECO:0000256" key="10">
    <source>
        <dbReference type="ARBA" id="ARBA00023063"/>
    </source>
</evidence>
<dbReference type="InterPro" id="IPR050123">
    <property type="entry name" value="Prok_molybdopt-oxidoreductase"/>
</dbReference>
<gene>
    <name evidence="13" type="ORF">KCG35_18220</name>
</gene>
<keyword evidence="8" id="KW-0408">Iron</keyword>
<evidence type="ECO:0000313" key="13">
    <source>
        <dbReference type="EMBL" id="MBU2713008.1"/>
    </source>
</evidence>
<comment type="cofactor">
    <cofactor evidence="2">
        <name>[4Fe-4S] cluster</name>
        <dbReference type="ChEBI" id="CHEBI:49883"/>
    </cofactor>
</comment>
<dbReference type="Gene3D" id="1.10.10.1100">
    <property type="entry name" value="BFD-like [2Fe-2S]-binding domain"/>
    <property type="match status" value="1"/>
</dbReference>
<dbReference type="SUPFAM" id="SSF50692">
    <property type="entry name" value="ADC-like"/>
    <property type="match status" value="1"/>
</dbReference>
<evidence type="ECO:0000256" key="2">
    <source>
        <dbReference type="ARBA" id="ARBA00001966"/>
    </source>
</evidence>
<keyword evidence="6" id="KW-0479">Metal-binding</keyword>
<protein>
    <submittedName>
        <fullName evidence="13">Nitrate reductase</fullName>
    </submittedName>
</protein>
<evidence type="ECO:0000256" key="6">
    <source>
        <dbReference type="ARBA" id="ARBA00022723"/>
    </source>
</evidence>
<evidence type="ECO:0000256" key="8">
    <source>
        <dbReference type="ARBA" id="ARBA00023004"/>
    </source>
</evidence>
<keyword evidence="9" id="KW-0411">Iron-sulfur</keyword>
<evidence type="ECO:0000256" key="11">
    <source>
        <dbReference type="SAM" id="MobiDB-lite"/>
    </source>
</evidence>
<dbReference type="PANTHER" id="PTHR43105:SF9">
    <property type="entry name" value="NADPH-FE(3+) OXIDOREDUCTASE SUBUNIT ALPHA"/>
    <property type="match status" value="1"/>
</dbReference>
<dbReference type="Gene3D" id="2.20.25.90">
    <property type="entry name" value="ADC-like domains"/>
    <property type="match status" value="1"/>
</dbReference>
<dbReference type="Pfam" id="PF00384">
    <property type="entry name" value="Molybdopterin"/>
    <property type="match status" value="1"/>
</dbReference>
<comment type="similarity">
    <text evidence="3">Belongs to the prokaryotic molybdopterin-containing oxidoreductase family. NasA/NapA/NarB subfamily.</text>
</comment>
<dbReference type="InterPro" id="IPR006963">
    <property type="entry name" value="Mopterin_OxRdtase_4Fe-4S_dom"/>
</dbReference>
<dbReference type="Gene3D" id="3.40.50.740">
    <property type="match status" value="1"/>
</dbReference>
<keyword evidence="7" id="KW-0560">Oxidoreductase</keyword>
<dbReference type="SUPFAM" id="SSF53706">
    <property type="entry name" value="Formate dehydrogenase/DMSO reductase, domains 1-3"/>
    <property type="match status" value="1"/>
</dbReference>
<dbReference type="InterPro" id="IPR007419">
    <property type="entry name" value="BFD-like_2Fe2S-bd_dom"/>
</dbReference>
<comment type="cofactor">
    <cofactor evidence="1">
        <name>Mo-bis(molybdopterin guanine dinucleotide)</name>
        <dbReference type="ChEBI" id="CHEBI:60539"/>
    </cofactor>
</comment>
<dbReference type="PROSITE" id="PS51669">
    <property type="entry name" value="4FE4S_MOW_BIS_MGD"/>
    <property type="match status" value="1"/>
</dbReference>
<sequence length="895" mass="99999">MVDNHWIKTTCAFCGVGCGIEARVKNNKVIVRGDKQHPANFGRLCSKGMALGETVIEQGRLLQPQIEGQTTHWDTALTTIADTFQNIIDEYGPEAIAFYLSGQLLTEDYYVANKLMKGFIGSPNIDTNSRLCMSSSVAGHKRAFGSDTVPGCYEDLEKAELIIITGSNLAWCHPVLYQRISAAKQLNNTLKVVLIDPRRTFTTQIADLHLAIQPGTDVLLFNGLLHYLEKVNKLNYEFINNHTEGFTAALHVATTETIDHEQLATILGVSPHVLTQFYQWFAEIDNVVTLYSQGINQSSCGTDKVNSIINCHLATGKIGKPGCGPFSLTGQPNAMGGREVGGMANTLAAHLEFNNPHHHELLSQFWQTQRLVKQPGLKAIELFDAIATGKIKAVWIMATNPVVSLPNTKLVETALQACPFVVVSDCMMETDTNQYANIRLPAASWGEKSGTVTNSERRISRQRSLKKPSGEAKPDWWIITEVAKKMGFNQAFNFKNEVEIFKEYAQLTAYKNNGSRDLDLSAFKHLTDDEYNNLAPIQWPVTFSNQLTPNQLTKNKRFFDDGQFYTPSKKAQFIAVQFKPPASKVNTNFPFILNTGRIRDQWHTMTRTSLAPRLSTHIPEPFINIHPVDAYKQQIINFELARITSSQGTVIARACISEEVKPGQVFMPIHWTHVLSSNGQIGKLINSHVDPLSGQPESKFTPVTLSPWNYQCEAIIITKQNIQVEEKFEYWVKQNIKNGYLYRVASQQSVKKMLNFLLTQLNTLQSCSRLEFYDSSAQQHRYSFIQNQQLQACFFIVPRLNQNDFTWLNEILTTNIHVHIQQSLLSGNAIDQSAQGKIICACKQVGDKTICNAINKHHLETVKAVGSVTQAGSVCGSCIPEIETLLATSSHSQSL</sequence>
<keyword evidence="5" id="KW-0500">Molybdenum</keyword>
<dbReference type="PANTHER" id="PTHR43105">
    <property type="entry name" value="RESPIRATORY NITRATE REDUCTASE"/>
    <property type="match status" value="1"/>
</dbReference>
<dbReference type="InterPro" id="IPR006656">
    <property type="entry name" value="Mopterin_OxRdtase"/>
</dbReference>
<evidence type="ECO:0000256" key="1">
    <source>
        <dbReference type="ARBA" id="ARBA00001942"/>
    </source>
</evidence>
<evidence type="ECO:0000256" key="7">
    <source>
        <dbReference type="ARBA" id="ARBA00023002"/>
    </source>
</evidence>
<reference evidence="13 14" key="1">
    <citation type="submission" date="2021-04" db="EMBL/GenBank/DDBJ databases">
        <authorList>
            <person name="Pira H."/>
            <person name="Risdian C."/>
            <person name="Wink J."/>
        </authorList>
    </citation>
    <scope>NUCLEOTIDE SEQUENCE [LARGE SCALE GENOMIC DNA]</scope>
    <source>
        <strain evidence="13 14">WH53</strain>
    </source>
</reference>
<dbReference type="InterPro" id="IPR027467">
    <property type="entry name" value="MopterinOxRdtase_cofactor_BS"/>
</dbReference>
<feature type="region of interest" description="Disordered" evidence="11">
    <location>
        <begin position="449"/>
        <end position="470"/>
    </location>
</feature>
<dbReference type="InterPro" id="IPR041957">
    <property type="entry name" value="CT_Nitrate-R-NapA-like"/>
</dbReference>
<name>A0ABS5ZGK9_9GAMM</name>
<keyword evidence="10" id="KW-0534">Nitrate assimilation</keyword>
<evidence type="ECO:0000256" key="9">
    <source>
        <dbReference type="ARBA" id="ARBA00023014"/>
    </source>
</evidence>
<dbReference type="CDD" id="cd02791">
    <property type="entry name" value="MopB_CT_Nitrate-R-NapA-like"/>
    <property type="match status" value="1"/>
</dbReference>
<evidence type="ECO:0000256" key="3">
    <source>
        <dbReference type="ARBA" id="ARBA00008747"/>
    </source>
</evidence>
<dbReference type="Gene3D" id="3.40.228.10">
    <property type="entry name" value="Dimethylsulfoxide Reductase, domain 2"/>
    <property type="match status" value="1"/>
</dbReference>
<dbReference type="Pfam" id="PF04879">
    <property type="entry name" value="Molybdop_Fe4S4"/>
    <property type="match status" value="1"/>
</dbReference>
<dbReference type="CDD" id="cd02754">
    <property type="entry name" value="MopB_Nitrate-R-NapA-like"/>
    <property type="match status" value="1"/>
</dbReference>
<accession>A0ABS5ZGK9</accession>
<feature type="domain" description="4Fe-4S Mo/W bis-MGD-type" evidence="12">
    <location>
        <begin position="4"/>
        <end position="59"/>
    </location>
</feature>